<feature type="region of interest" description="Disordered" evidence="1">
    <location>
        <begin position="1"/>
        <end position="35"/>
    </location>
</feature>
<dbReference type="Proteomes" id="UP001286313">
    <property type="component" value="Unassembled WGS sequence"/>
</dbReference>
<sequence length="326" mass="37325">MSPPPWSDNKSFPPPSSTPESLLVSSIRPVSSNRPQFGPLIEWSLRQSQVPQDKRSDMSHPPRSSHRSAMSHRLRSRLRSYLFEVTRTQVQTVNRPVTNYQTEVQQQTQVVTIPGQDVVRTRVQTVVQTSVVSRQQQANTRYVTSTVVRQVVQTSVVRGQDVIRTSYVQRQQVIPFTQVNTQYQTAYTTREQVVTRTNVQTQTQVQTQVVPQEVVRTQVVPTTIYTTIYQTRVQPFTQVQTVVQTQYVTPAPVVQTRQEVRTSVVQIPGQDRVVTQQRVQTQQRQQVVYQTINQPRQVTVTQTITATCAQQGYNYNTPQNQLTFGK</sequence>
<evidence type="ECO:0000313" key="2">
    <source>
        <dbReference type="EMBL" id="KAK3858102.1"/>
    </source>
</evidence>
<feature type="compositionally biased region" description="Polar residues" evidence="1">
    <location>
        <begin position="18"/>
        <end position="35"/>
    </location>
</feature>
<evidence type="ECO:0000256" key="1">
    <source>
        <dbReference type="SAM" id="MobiDB-lite"/>
    </source>
</evidence>
<proteinExistence type="predicted"/>
<name>A0AAE1EMQ4_PETCI</name>
<comment type="caution">
    <text evidence="2">The sequence shown here is derived from an EMBL/GenBank/DDBJ whole genome shotgun (WGS) entry which is preliminary data.</text>
</comment>
<evidence type="ECO:0008006" key="4">
    <source>
        <dbReference type="Google" id="ProtNLM"/>
    </source>
</evidence>
<dbReference type="EMBL" id="JAWQEG010005411">
    <property type="protein sequence ID" value="KAK3858102.1"/>
    <property type="molecule type" value="Genomic_DNA"/>
</dbReference>
<organism evidence="2 3">
    <name type="scientific">Petrolisthes cinctipes</name>
    <name type="common">Flat porcelain crab</name>
    <dbReference type="NCBI Taxonomy" id="88211"/>
    <lineage>
        <taxon>Eukaryota</taxon>
        <taxon>Metazoa</taxon>
        <taxon>Ecdysozoa</taxon>
        <taxon>Arthropoda</taxon>
        <taxon>Crustacea</taxon>
        <taxon>Multicrustacea</taxon>
        <taxon>Malacostraca</taxon>
        <taxon>Eumalacostraca</taxon>
        <taxon>Eucarida</taxon>
        <taxon>Decapoda</taxon>
        <taxon>Pleocyemata</taxon>
        <taxon>Anomura</taxon>
        <taxon>Galatheoidea</taxon>
        <taxon>Porcellanidae</taxon>
        <taxon>Petrolisthes</taxon>
    </lineage>
</organism>
<evidence type="ECO:0000313" key="3">
    <source>
        <dbReference type="Proteomes" id="UP001286313"/>
    </source>
</evidence>
<feature type="compositionally biased region" description="Pro residues" evidence="1">
    <location>
        <begin position="1"/>
        <end position="17"/>
    </location>
</feature>
<accession>A0AAE1EMQ4</accession>
<gene>
    <name evidence="2" type="ORF">Pcinc_035685</name>
</gene>
<feature type="region of interest" description="Disordered" evidence="1">
    <location>
        <begin position="48"/>
        <end position="73"/>
    </location>
</feature>
<protein>
    <recommendedName>
        <fullName evidence="4">Zonadhesin</fullName>
    </recommendedName>
</protein>
<keyword evidence="3" id="KW-1185">Reference proteome</keyword>
<dbReference type="AlphaFoldDB" id="A0AAE1EMQ4"/>
<reference evidence="2" key="1">
    <citation type="submission" date="2023-10" db="EMBL/GenBank/DDBJ databases">
        <title>Genome assemblies of two species of porcelain crab, Petrolisthes cinctipes and Petrolisthes manimaculis (Anomura: Porcellanidae).</title>
        <authorList>
            <person name="Angst P."/>
        </authorList>
    </citation>
    <scope>NUCLEOTIDE SEQUENCE</scope>
    <source>
        <strain evidence="2">PB745_01</strain>
        <tissue evidence="2">Gill</tissue>
    </source>
</reference>
<feature type="compositionally biased region" description="Basic residues" evidence="1">
    <location>
        <begin position="63"/>
        <end position="73"/>
    </location>
</feature>